<evidence type="ECO:0000256" key="1">
    <source>
        <dbReference type="SAM" id="MobiDB-lite"/>
    </source>
</evidence>
<dbReference type="Proteomes" id="UP001287356">
    <property type="component" value="Unassembled WGS sequence"/>
</dbReference>
<reference evidence="3" key="1">
    <citation type="journal article" date="2023" name="Mol. Phylogenet. Evol.">
        <title>Genome-scale phylogeny and comparative genomics of the fungal order Sordariales.</title>
        <authorList>
            <person name="Hensen N."/>
            <person name="Bonometti L."/>
            <person name="Westerberg I."/>
            <person name="Brannstrom I.O."/>
            <person name="Guillou S."/>
            <person name="Cros-Aarteil S."/>
            <person name="Calhoun S."/>
            <person name="Haridas S."/>
            <person name="Kuo A."/>
            <person name="Mondo S."/>
            <person name="Pangilinan J."/>
            <person name="Riley R."/>
            <person name="LaButti K."/>
            <person name="Andreopoulos B."/>
            <person name="Lipzen A."/>
            <person name="Chen C."/>
            <person name="Yan M."/>
            <person name="Daum C."/>
            <person name="Ng V."/>
            <person name="Clum A."/>
            <person name="Steindorff A."/>
            <person name="Ohm R.A."/>
            <person name="Martin F."/>
            <person name="Silar P."/>
            <person name="Natvig D.O."/>
            <person name="Lalanne C."/>
            <person name="Gautier V."/>
            <person name="Ament-Velasquez S.L."/>
            <person name="Kruys A."/>
            <person name="Hutchinson M.I."/>
            <person name="Powell A.J."/>
            <person name="Barry K."/>
            <person name="Miller A.N."/>
            <person name="Grigoriev I.V."/>
            <person name="Debuchy R."/>
            <person name="Gladieux P."/>
            <person name="Hiltunen Thoren M."/>
            <person name="Johannesson H."/>
        </authorList>
    </citation>
    <scope>NUCLEOTIDE SEQUENCE</scope>
    <source>
        <strain evidence="3">CBS 958.72</strain>
    </source>
</reference>
<protein>
    <recommendedName>
        <fullName evidence="2">F-box domain-containing protein</fullName>
    </recommendedName>
</protein>
<evidence type="ECO:0000259" key="2">
    <source>
        <dbReference type="Pfam" id="PF12937"/>
    </source>
</evidence>
<gene>
    <name evidence="3" type="ORF">B0T24DRAFT_643436</name>
</gene>
<sequence length="98" mass="11098">MAALNSTSPDQAGRLLPQTPEPTCYIRKLPSELLRDVFSYLQETDRSQRQVPNREIQNLRLVCRGFYDMASYMLLPALKVNISSSSLERLGDLTATVH</sequence>
<name>A0AAE0JT81_9PEZI</name>
<organism evidence="3 4">
    <name type="scientific">Lasiosphaeria ovina</name>
    <dbReference type="NCBI Taxonomy" id="92902"/>
    <lineage>
        <taxon>Eukaryota</taxon>
        <taxon>Fungi</taxon>
        <taxon>Dikarya</taxon>
        <taxon>Ascomycota</taxon>
        <taxon>Pezizomycotina</taxon>
        <taxon>Sordariomycetes</taxon>
        <taxon>Sordariomycetidae</taxon>
        <taxon>Sordariales</taxon>
        <taxon>Lasiosphaeriaceae</taxon>
        <taxon>Lasiosphaeria</taxon>
    </lineage>
</organism>
<proteinExistence type="predicted"/>
<keyword evidence="4" id="KW-1185">Reference proteome</keyword>
<reference evidence="3" key="2">
    <citation type="submission" date="2023-06" db="EMBL/GenBank/DDBJ databases">
        <authorList>
            <consortium name="Lawrence Berkeley National Laboratory"/>
            <person name="Haridas S."/>
            <person name="Hensen N."/>
            <person name="Bonometti L."/>
            <person name="Westerberg I."/>
            <person name="Brannstrom I.O."/>
            <person name="Guillou S."/>
            <person name="Cros-Aarteil S."/>
            <person name="Calhoun S."/>
            <person name="Kuo A."/>
            <person name="Mondo S."/>
            <person name="Pangilinan J."/>
            <person name="Riley R."/>
            <person name="Labutti K."/>
            <person name="Andreopoulos B."/>
            <person name="Lipzen A."/>
            <person name="Chen C."/>
            <person name="Yanf M."/>
            <person name="Daum C."/>
            <person name="Ng V."/>
            <person name="Clum A."/>
            <person name="Steindorff A."/>
            <person name="Ohm R."/>
            <person name="Martin F."/>
            <person name="Silar P."/>
            <person name="Natvig D."/>
            <person name="Lalanne C."/>
            <person name="Gautier V."/>
            <person name="Ament-Velasquez S.L."/>
            <person name="Kruys A."/>
            <person name="Hutchinson M.I."/>
            <person name="Powell A.J."/>
            <person name="Barry K."/>
            <person name="Miller A.N."/>
            <person name="Grigoriev I.V."/>
            <person name="Debuchy R."/>
            <person name="Gladieux P."/>
            <person name="Thoren M.H."/>
            <person name="Johannesson H."/>
        </authorList>
    </citation>
    <scope>NUCLEOTIDE SEQUENCE</scope>
    <source>
        <strain evidence="3">CBS 958.72</strain>
    </source>
</reference>
<dbReference type="Pfam" id="PF12937">
    <property type="entry name" value="F-box-like"/>
    <property type="match status" value="1"/>
</dbReference>
<dbReference type="Gene3D" id="1.20.1280.50">
    <property type="match status" value="1"/>
</dbReference>
<feature type="region of interest" description="Disordered" evidence="1">
    <location>
        <begin position="1"/>
        <end position="21"/>
    </location>
</feature>
<dbReference type="InterPro" id="IPR001810">
    <property type="entry name" value="F-box_dom"/>
</dbReference>
<accession>A0AAE0JT81</accession>
<dbReference type="AlphaFoldDB" id="A0AAE0JT81"/>
<feature type="domain" description="F-box" evidence="2">
    <location>
        <begin position="27"/>
        <end position="71"/>
    </location>
</feature>
<dbReference type="EMBL" id="JAULSN010000013">
    <property type="protein sequence ID" value="KAK3361062.1"/>
    <property type="molecule type" value="Genomic_DNA"/>
</dbReference>
<feature type="compositionally biased region" description="Polar residues" evidence="1">
    <location>
        <begin position="1"/>
        <end position="10"/>
    </location>
</feature>
<dbReference type="InterPro" id="IPR036047">
    <property type="entry name" value="F-box-like_dom_sf"/>
</dbReference>
<dbReference type="SUPFAM" id="SSF81383">
    <property type="entry name" value="F-box domain"/>
    <property type="match status" value="1"/>
</dbReference>
<comment type="caution">
    <text evidence="3">The sequence shown here is derived from an EMBL/GenBank/DDBJ whole genome shotgun (WGS) entry which is preliminary data.</text>
</comment>
<evidence type="ECO:0000313" key="3">
    <source>
        <dbReference type="EMBL" id="KAK3361062.1"/>
    </source>
</evidence>
<evidence type="ECO:0000313" key="4">
    <source>
        <dbReference type="Proteomes" id="UP001287356"/>
    </source>
</evidence>